<protein>
    <submittedName>
        <fullName evidence="1">(rape) hypothetical protein</fullName>
    </submittedName>
</protein>
<sequence length="51" mass="6152">MHALIAYIHRHNHQYHRQIIKEMVIRGKGRGNSMEETETYKTRPLSLFIVF</sequence>
<evidence type="ECO:0000313" key="1">
    <source>
        <dbReference type="EMBL" id="CAF2122118.1"/>
    </source>
</evidence>
<proteinExistence type="predicted"/>
<gene>
    <name evidence="1" type="ORF">DARMORV10_A03P16510.1</name>
</gene>
<name>A0A816VB72_BRANA</name>
<dbReference type="AlphaFoldDB" id="A0A816VB72"/>
<reference evidence="1" key="1">
    <citation type="submission" date="2021-01" db="EMBL/GenBank/DDBJ databases">
        <authorList>
            <consortium name="Genoscope - CEA"/>
            <person name="William W."/>
        </authorList>
    </citation>
    <scope>NUCLEOTIDE SEQUENCE</scope>
</reference>
<organism evidence="1">
    <name type="scientific">Brassica napus</name>
    <name type="common">Rape</name>
    <dbReference type="NCBI Taxonomy" id="3708"/>
    <lineage>
        <taxon>Eukaryota</taxon>
        <taxon>Viridiplantae</taxon>
        <taxon>Streptophyta</taxon>
        <taxon>Embryophyta</taxon>
        <taxon>Tracheophyta</taxon>
        <taxon>Spermatophyta</taxon>
        <taxon>Magnoliopsida</taxon>
        <taxon>eudicotyledons</taxon>
        <taxon>Gunneridae</taxon>
        <taxon>Pentapetalae</taxon>
        <taxon>rosids</taxon>
        <taxon>malvids</taxon>
        <taxon>Brassicales</taxon>
        <taxon>Brassicaceae</taxon>
        <taxon>Brassiceae</taxon>
        <taxon>Brassica</taxon>
    </lineage>
</organism>
<dbReference type="Proteomes" id="UP001295469">
    <property type="component" value="Chromosome A03"/>
</dbReference>
<accession>A0A816VB72</accession>
<dbReference type="EMBL" id="HG994357">
    <property type="protein sequence ID" value="CAF2122118.1"/>
    <property type="molecule type" value="Genomic_DNA"/>
</dbReference>